<organism evidence="2 3">
    <name type="scientific">Polychaeton citri CBS 116435</name>
    <dbReference type="NCBI Taxonomy" id="1314669"/>
    <lineage>
        <taxon>Eukaryota</taxon>
        <taxon>Fungi</taxon>
        <taxon>Dikarya</taxon>
        <taxon>Ascomycota</taxon>
        <taxon>Pezizomycotina</taxon>
        <taxon>Dothideomycetes</taxon>
        <taxon>Dothideomycetidae</taxon>
        <taxon>Capnodiales</taxon>
        <taxon>Capnodiaceae</taxon>
        <taxon>Polychaeton</taxon>
    </lineage>
</organism>
<evidence type="ECO:0000313" key="2">
    <source>
        <dbReference type="EMBL" id="KAF2718629.1"/>
    </source>
</evidence>
<reference evidence="2" key="1">
    <citation type="journal article" date="2020" name="Stud. Mycol.">
        <title>101 Dothideomycetes genomes: a test case for predicting lifestyles and emergence of pathogens.</title>
        <authorList>
            <person name="Haridas S."/>
            <person name="Albert R."/>
            <person name="Binder M."/>
            <person name="Bloem J."/>
            <person name="Labutti K."/>
            <person name="Salamov A."/>
            <person name="Andreopoulos B."/>
            <person name="Baker S."/>
            <person name="Barry K."/>
            <person name="Bills G."/>
            <person name="Bluhm B."/>
            <person name="Cannon C."/>
            <person name="Castanera R."/>
            <person name="Culley D."/>
            <person name="Daum C."/>
            <person name="Ezra D."/>
            <person name="Gonzalez J."/>
            <person name="Henrissat B."/>
            <person name="Kuo A."/>
            <person name="Liang C."/>
            <person name="Lipzen A."/>
            <person name="Lutzoni F."/>
            <person name="Magnuson J."/>
            <person name="Mondo S."/>
            <person name="Nolan M."/>
            <person name="Ohm R."/>
            <person name="Pangilinan J."/>
            <person name="Park H.-J."/>
            <person name="Ramirez L."/>
            <person name="Alfaro M."/>
            <person name="Sun H."/>
            <person name="Tritt A."/>
            <person name="Yoshinaga Y."/>
            <person name="Zwiers L.-H."/>
            <person name="Turgeon B."/>
            <person name="Goodwin S."/>
            <person name="Spatafora J."/>
            <person name="Crous P."/>
            <person name="Grigoriev I."/>
        </authorList>
    </citation>
    <scope>NUCLEOTIDE SEQUENCE</scope>
    <source>
        <strain evidence="2">CBS 116435</strain>
    </source>
</reference>
<gene>
    <name evidence="2" type="ORF">K431DRAFT_128803</name>
</gene>
<accession>A0A9P4Q2L7</accession>
<comment type="caution">
    <text evidence="2">The sequence shown here is derived from an EMBL/GenBank/DDBJ whole genome shotgun (WGS) entry which is preliminary data.</text>
</comment>
<feature type="compositionally biased region" description="Basic residues" evidence="1">
    <location>
        <begin position="37"/>
        <end position="48"/>
    </location>
</feature>
<evidence type="ECO:0000313" key="3">
    <source>
        <dbReference type="Proteomes" id="UP000799441"/>
    </source>
</evidence>
<name>A0A9P4Q2L7_9PEZI</name>
<dbReference type="Proteomes" id="UP000799441">
    <property type="component" value="Unassembled WGS sequence"/>
</dbReference>
<evidence type="ECO:0000256" key="1">
    <source>
        <dbReference type="SAM" id="MobiDB-lite"/>
    </source>
</evidence>
<feature type="region of interest" description="Disordered" evidence="1">
    <location>
        <begin position="18"/>
        <end position="48"/>
    </location>
</feature>
<protein>
    <submittedName>
        <fullName evidence="2">Uncharacterized protein</fullName>
    </submittedName>
</protein>
<dbReference type="AlphaFoldDB" id="A0A9P4Q2L7"/>
<proteinExistence type="predicted"/>
<keyword evidence="3" id="KW-1185">Reference proteome</keyword>
<sequence length="206" mass="22584">MATRRPIHLHCVLRHRVDARRSSATTAAKRPADSKTDRRRKMKTKRVRRRLHATAAYLSTSLRVQEGAARVSLDRRATVAILFCAKTSVWVPKAGEGTFASAPPAHHLQRRPYFAARCHPIDHLTTSLLNPCPRGVDAVDSSTPTVSQPPSIASATCVISFTASTLASRYNCHSLSQPKRASLGIRPWLPCSTAGCRYITMACIAC</sequence>
<dbReference type="EMBL" id="MU003822">
    <property type="protein sequence ID" value="KAF2718629.1"/>
    <property type="molecule type" value="Genomic_DNA"/>
</dbReference>